<reference evidence="2" key="1">
    <citation type="journal article" date="2011" name="Nat. Genet.">
        <title>The Arabidopsis lyrata genome sequence and the basis of rapid genome size change.</title>
        <authorList>
            <person name="Hu T.T."/>
            <person name="Pattyn P."/>
            <person name="Bakker E.G."/>
            <person name="Cao J."/>
            <person name="Cheng J.-F."/>
            <person name="Clark R.M."/>
            <person name="Fahlgren N."/>
            <person name="Fawcett J.A."/>
            <person name="Grimwood J."/>
            <person name="Gundlach H."/>
            <person name="Haberer G."/>
            <person name="Hollister J.D."/>
            <person name="Ossowski S."/>
            <person name="Ottilar R.P."/>
            <person name="Salamov A.A."/>
            <person name="Schneeberger K."/>
            <person name="Spannagl M."/>
            <person name="Wang X."/>
            <person name="Yang L."/>
            <person name="Nasrallah M.E."/>
            <person name="Bergelson J."/>
            <person name="Carrington J.C."/>
            <person name="Gaut B.S."/>
            <person name="Schmutz J."/>
            <person name="Mayer K.F.X."/>
            <person name="Van de Peer Y."/>
            <person name="Grigoriev I.V."/>
            <person name="Nordborg M."/>
            <person name="Weigel D."/>
            <person name="Guo Y.-L."/>
        </authorList>
    </citation>
    <scope>NUCLEOTIDE SEQUENCE [LARGE SCALE GENOMIC DNA]</scope>
    <source>
        <strain evidence="2">cv. MN47</strain>
    </source>
</reference>
<gene>
    <name evidence="1" type="ORF">ARALYDRAFT_913143</name>
</gene>
<dbReference type="HOGENOM" id="CLU_2545728_0_0_1"/>
<protein>
    <submittedName>
        <fullName evidence="1">Uncharacterized protein</fullName>
    </submittedName>
</protein>
<evidence type="ECO:0000313" key="2">
    <source>
        <dbReference type="Proteomes" id="UP000008694"/>
    </source>
</evidence>
<dbReference type="Gramene" id="scaffold_700885.1">
    <property type="protein sequence ID" value="scaffold_700885.1"/>
    <property type="gene ID" value="scaffold_700885.1"/>
</dbReference>
<accession>D7M9M7</accession>
<name>D7M9M7_ARALL</name>
<dbReference type="AlphaFoldDB" id="D7M9M7"/>
<dbReference type="eggNOG" id="KOG2271">
    <property type="taxonomic scope" value="Eukaryota"/>
</dbReference>
<keyword evidence="2" id="KW-1185">Reference proteome</keyword>
<evidence type="ECO:0000313" key="1">
    <source>
        <dbReference type="EMBL" id="EFH45494.1"/>
    </source>
</evidence>
<dbReference type="Proteomes" id="UP000008694">
    <property type="component" value="Unassembled WGS sequence"/>
</dbReference>
<proteinExistence type="predicted"/>
<sequence length="83" mass="9391">MATRALLAVISASPNRCFISPSRIKIQSLTSSSHYYQRQSRKIHRIARSYSSDSDSSVLQPPDVSGIKCSLRFADEKLNFWDL</sequence>
<dbReference type="STRING" id="81972.D7M9M7"/>
<organism evidence="2">
    <name type="scientific">Arabidopsis lyrata subsp. lyrata</name>
    <name type="common">Lyre-leaved rock-cress</name>
    <dbReference type="NCBI Taxonomy" id="81972"/>
    <lineage>
        <taxon>Eukaryota</taxon>
        <taxon>Viridiplantae</taxon>
        <taxon>Streptophyta</taxon>
        <taxon>Embryophyta</taxon>
        <taxon>Tracheophyta</taxon>
        <taxon>Spermatophyta</taxon>
        <taxon>Magnoliopsida</taxon>
        <taxon>eudicotyledons</taxon>
        <taxon>Gunneridae</taxon>
        <taxon>Pentapetalae</taxon>
        <taxon>rosids</taxon>
        <taxon>malvids</taxon>
        <taxon>Brassicales</taxon>
        <taxon>Brassicaceae</taxon>
        <taxon>Camelineae</taxon>
        <taxon>Arabidopsis</taxon>
    </lineage>
</organism>
<dbReference type="EMBL" id="GL348719">
    <property type="protein sequence ID" value="EFH45494.1"/>
    <property type="molecule type" value="Genomic_DNA"/>
</dbReference>